<accession>A0A5A7Q1U2</accession>
<protein>
    <submittedName>
        <fullName evidence="1">Glutamate--tRNA ligase</fullName>
    </submittedName>
</protein>
<comment type="caution">
    <text evidence="1">The sequence shown here is derived from an EMBL/GenBank/DDBJ whole genome shotgun (WGS) entry which is preliminary data.</text>
</comment>
<evidence type="ECO:0000313" key="1">
    <source>
        <dbReference type="EMBL" id="GER39115.1"/>
    </source>
</evidence>
<proteinExistence type="predicted"/>
<sequence>MWPQSIPKEKDGQAACQLLFRKRKEAPRRSAYTLTAFQPNGASSFSRNDRSRKCQFLLTQGELVSNYNRERRTSGRRSPKARRLISFGSQEWNLRRQLRRSGQKSIPFLGQIIGPELI</sequence>
<gene>
    <name evidence="1" type="ORF">STAS_15672</name>
</gene>
<organism evidence="1 2">
    <name type="scientific">Striga asiatica</name>
    <name type="common">Asiatic witchweed</name>
    <name type="synonym">Buchnera asiatica</name>
    <dbReference type="NCBI Taxonomy" id="4170"/>
    <lineage>
        <taxon>Eukaryota</taxon>
        <taxon>Viridiplantae</taxon>
        <taxon>Streptophyta</taxon>
        <taxon>Embryophyta</taxon>
        <taxon>Tracheophyta</taxon>
        <taxon>Spermatophyta</taxon>
        <taxon>Magnoliopsida</taxon>
        <taxon>eudicotyledons</taxon>
        <taxon>Gunneridae</taxon>
        <taxon>Pentapetalae</taxon>
        <taxon>asterids</taxon>
        <taxon>lamiids</taxon>
        <taxon>Lamiales</taxon>
        <taxon>Orobanchaceae</taxon>
        <taxon>Buchnereae</taxon>
        <taxon>Striga</taxon>
    </lineage>
</organism>
<dbReference type="Proteomes" id="UP000325081">
    <property type="component" value="Unassembled WGS sequence"/>
</dbReference>
<dbReference type="EMBL" id="BKCP01005572">
    <property type="protein sequence ID" value="GER39115.1"/>
    <property type="molecule type" value="Genomic_DNA"/>
</dbReference>
<reference evidence="2" key="1">
    <citation type="journal article" date="2019" name="Curr. Biol.">
        <title>Genome Sequence of Striga asiatica Provides Insight into the Evolution of Plant Parasitism.</title>
        <authorList>
            <person name="Yoshida S."/>
            <person name="Kim S."/>
            <person name="Wafula E.K."/>
            <person name="Tanskanen J."/>
            <person name="Kim Y.M."/>
            <person name="Honaas L."/>
            <person name="Yang Z."/>
            <person name="Spallek T."/>
            <person name="Conn C.E."/>
            <person name="Ichihashi Y."/>
            <person name="Cheong K."/>
            <person name="Cui S."/>
            <person name="Der J.P."/>
            <person name="Gundlach H."/>
            <person name="Jiao Y."/>
            <person name="Hori C."/>
            <person name="Ishida J.K."/>
            <person name="Kasahara H."/>
            <person name="Kiba T."/>
            <person name="Kim M.S."/>
            <person name="Koo N."/>
            <person name="Laohavisit A."/>
            <person name="Lee Y.H."/>
            <person name="Lumba S."/>
            <person name="McCourt P."/>
            <person name="Mortimer J.C."/>
            <person name="Mutuku J.M."/>
            <person name="Nomura T."/>
            <person name="Sasaki-Sekimoto Y."/>
            <person name="Seto Y."/>
            <person name="Wang Y."/>
            <person name="Wakatake T."/>
            <person name="Sakakibara H."/>
            <person name="Demura T."/>
            <person name="Yamaguchi S."/>
            <person name="Yoneyama K."/>
            <person name="Manabe R.I."/>
            <person name="Nelson D.C."/>
            <person name="Schulman A.H."/>
            <person name="Timko M.P."/>
            <person name="dePamphilis C.W."/>
            <person name="Choi D."/>
            <person name="Shirasu K."/>
        </authorList>
    </citation>
    <scope>NUCLEOTIDE SEQUENCE [LARGE SCALE GENOMIC DNA]</scope>
    <source>
        <strain evidence="2">cv. UVA1</strain>
    </source>
</reference>
<dbReference type="GO" id="GO:0016874">
    <property type="term" value="F:ligase activity"/>
    <property type="evidence" value="ECO:0007669"/>
    <property type="project" value="UniProtKB-KW"/>
</dbReference>
<keyword evidence="1" id="KW-0436">Ligase</keyword>
<name>A0A5A7Q1U2_STRAF</name>
<dbReference type="AlphaFoldDB" id="A0A5A7Q1U2"/>
<evidence type="ECO:0000313" key="2">
    <source>
        <dbReference type="Proteomes" id="UP000325081"/>
    </source>
</evidence>
<keyword evidence="2" id="KW-1185">Reference proteome</keyword>